<keyword evidence="4" id="KW-1185">Reference proteome</keyword>
<dbReference type="AlphaFoldDB" id="B7GDC9"/>
<sequence>MKYFLFGARLGRTSSFLAKSEIYESLPLTFGTLVGKPFRCNMSKIDDTTQERFTPYCASIRRNPEKSVGEQLVLPKCKMPTRAEIEPVELFVASAVQQQYESGDGTNPTENYSALIDPFLVRKDLAMIHRILLALRTSGHGATLNRLASSARHARLIHHIIRLNPFRLPCPAESQSSMDDYVDYDIADAQLHLMMALVSANSVFMIPILTSLWSMLSFESVDAPFEQTQRLHAAMATIVRLCPKAKKVVRYVPAMEAQVLEFLIEKSLEMDVEIKIDEGGEAEIDTDYSVFQLDMDSDAHSLRRRQLNEVNVQESIVNDMAEKLDSLMFLLLEYVEQSCAGNADLIREKYRILAQFFESSIIITHKSKFVQFLIVHVCGLENKALESASCQNDQSPAILYRKFASSLIHVIVDPYRATVTRQAAACYLASFVSRASFVCEETCCESVCALLRWGEAYMQSLDSLSVHAADAREQCNFHSLFYTISQAAFYIMCFRGVEAIEFYRKSTKPSSDGFAQPEHLDISPERWTSLCSHPLQPLRYCLESVRNEFLELSKFCHLINAIVYCQLAQDENNVVKRNKRQVTPIATPATLEKERLSGGVGGLGKGTNPLDSFFPFDPYLLRKSHVFVDPFYNHWNGSITERFMKDEDSVLNPSDEQHVDDDESDNKKGSIADGVSHDDFDNEIVTKSFQPMSLGSEFGPASASSRSTVSTESSSNVPFKRDSSREPWTDTMKRSRAPSMENGSW</sequence>
<evidence type="ECO:0008006" key="5">
    <source>
        <dbReference type="Google" id="ProtNLM"/>
    </source>
</evidence>
<dbReference type="KEGG" id="pti:PHATRDRAFT_50221"/>
<dbReference type="GO" id="GO:0005634">
    <property type="term" value="C:nucleus"/>
    <property type="evidence" value="ECO:0007669"/>
    <property type="project" value="TreeGrafter"/>
</dbReference>
<dbReference type="Pfam" id="PF05327">
    <property type="entry name" value="RRN3"/>
    <property type="match status" value="1"/>
</dbReference>
<evidence type="ECO:0000256" key="1">
    <source>
        <dbReference type="ARBA" id="ARBA00010098"/>
    </source>
</evidence>
<dbReference type="PANTHER" id="PTHR12790:SF0">
    <property type="entry name" value="RNA POLYMERASE I-SPECIFIC TRANSCRIPTION INITIATION FACTOR RRN3-RELATED"/>
    <property type="match status" value="1"/>
</dbReference>
<reference evidence="3 4" key="1">
    <citation type="journal article" date="2008" name="Nature">
        <title>The Phaeodactylum genome reveals the evolutionary history of diatom genomes.</title>
        <authorList>
            <person name="Bowler C."/>
            <person name="Allen A.E."/>
            <person name="Badger J.H."/>
            <person name="Grimwood J."/>
            <person name="Jabbari K."/>
            <person name="Kuo A."/>
            <person name="Maheswari U."/>
            <person name="Martens C."/>
            <person name="Maumus F."/>
            <person name="Otillar R.P."/>
            <person name="Rayko E."/>
            <person name="Salamov A."/>
            <person name="Vandepoele K."/>
            <person name="Beszteri B."/>
            <person name="Gruber A."/>
            <person name="Heijde M."/>
            <person name="Katinka M."/>
            <person name="Mock T."/>
            <person name="Valentin K."/>
            <person name="Verret F."/>
            <person name="Berges J.A."/>
            <person name="Brownlee C."/>
            <person name="Cadoret J.P."/>
            <person name="Chiovitti A."/>
            <person name="Choi C.J."/>
            <person name="Coesel S."/>
            <person name="De Martino A."/>
            <person name="Detter J.C."/>
            <person name="Durkin C."/>
            <person name="Falciatore A."/>
            <person name="Fournet J."/>
            <person name="Haruta M."/>
            <person name="Huysman M.J."/>
            <person name="Jenkins B.D."/>
            <person name="Jiroutova K."/>
            <person name="Jorgensen R.E."/>
            <person name="Joubert Y."/>
            <person name="Kaplan A."/>
            <person name="Kroger N."/>
            <person name="Kroth P.G."/>
            <person name="La Roche J."/>
            <person name="Lindquist E."/>
            <person name="Lommer M."/>
            <person name="Martin-Jezequel V."/>
            <person name="Lopez P.J."/>
            <person name="Lucas S."/>
            <person name="Mangogna M."/>
            <person name="McGinnis K."/>
            <person name="Medlin L.K."/>
            <person name="Montsant A."/>
            <person name="Oudot-Le Secq M.P."/>
            <person name="Napoli C."/>
            <person name="Obornik M."/>
            <person name="Parker M.S."/>
            <person name="Petit J.L."/>
            <person name="Porcel B.M."/>
            <person name="Poulsen N."/>
            <person name="Robison M."/>
            <person name="Rychlewski L."/>
            <person name="Rynearson T.A."/>
            <person name="Schmutz J."/>
            <person name="Shapiro H."/>
            <person name="Siaut M."/>
            <person name="Stanley M."/>
            <person name="Sussman M.R."/>
            <person name="Taylor A.R."/>
            <person name="Vardi A."/>
            <person name="von Dassow P."/>
            <person name="Vyverman W."/>
            <person name="Willis A."/>
            <person name="Wyrwicz L.S."/>
            <person name="Rokhsar D.S."/>
            <person name="Weissenbach J."/>
            <person name="Armbrust E.V."/>
            <person name="Green B.R."/>
            <person name="Van de Peer Y."/>
            <person name="Grigoriev I.V."/>
        </authorList>
    </citation>
    <scope>NUCLEOTIDE SEQUENCE [LARGE SCALE GENOMIC DNA]</scope>
    <source>
        <strain evidence="3 4">CCAP 1055/1</strain>
    </source>
</reference>
<evidence type="ECO:0000256" key="2">
    <source>
        <dbReference type="SAM" id="MobiDB-lite"/>
    </source>
</evidence>
<dbReference type="GO" id="GO:0001181">
    <property type="term" value="F:RNA polymerase I general transcription initiation factor activity"/>
    <property type="evidence" value="ECO:0007669"/>
    <property type="project" value="InterPro"/>
</dbReference>
<name>B7GDC9_PHATC</name>
<feature type="compositionally biased region" description="Basic and acidic residues" evidence="2">
    <location>
        <begin position="665"/>
        <end position="678"/>
    </location>
</feature>
<dbReference type="STRING" id="556484.B7GDC9"/>
<comment type="similarity">
    <text evidence="1">Belongs to the RRN3 family.</text>
</comment>
<dbReference type="Proteomes" id="UP000000759">
    <property type="component" value="Chromosome 28"/>
</dbReference>
<dbReference type="eggNOG" id="KOG2434">
    <property type="taxonomic scope" value="Eukaryota"/>
</dbReference>
<reference evidence="4" key="2">
    <citation type="submission" date="2008-08" db="EMBL/GenBank/DDBJ databases">
        <authorList>
            <consortium name="Diatom Consortium"/>
            <person name="Grigoriev I."/>
            <person name="Grimwood J."/>
            <person name="Kuo A."/>
            <person name="Otillar R.P."/>
            <person name="Salamov A."/>
            <person name="Detter J.C."/>
            <person name="Lindquist E."/>
            <person name="Shapiro H."/>
            <person name="Lucas S."/>
            <person name="Glavina del Rio T."/>
            <person name="Pitluck S."/>
            <person name="Rokhsar D."/>
            <person name="Bowler C."/>
        </authorList>
    </citation>
    <scope>GENOME REANNOTATION</scope>
    <source>
        <strain evidence="4">CCAP 1055/1</strain>
    </source>
</reference>
<dbReference type="GeneID" id="7199086"/>
<dbReference type="OrthoDB" id="26970at2759"/>
<organism evidence="3 4">
    <name type="scientific">Phaeodactylum tricornutum (strain CCAP 1055/1)</name>
    <dbReference type="NCBI Taxonomy" id="556484"/>
    <lineage>
        <taxon>Eukaryota</taxon>
        <taxon>Sar</taxon>
        <taxon>Stramenopiles</taxon>
        <taxon>Ochrophyta</taxon>
        <taxon>Bacillariophyta</taxon>
        <taxon>Bacillariophyceae</taxon>
        <taxon>Bacillariophycidae</taxon>
        <taxon>Naviculales</taxon>
        <taxon>Phaeodactylaceae</taxon>
        <taxon>Phaeodactylum</taxon>
    </lineage>
</organism>
<feature type="region of interest" description="Disordered" evidence="2">
    <location>
        <begin position="691"/>
        <end position="745"/>
    </location>
</feature>
<evidence type="ECO:0000313" key="4">
    <source>
        <dbReference type="Proteomes" id="UP000000759"/>
    </source>
</evidence>
<evidence type="ECO:0000313" key="3">
    <source>
        <dbReference type="EMBL" id="EEC43239.1"/>
    </source>
</evidence>
<dbReference type="HOGENOM" id="CLU_373202_0_0_1"/>
<feature type="compositionally biased region" description="Basic and acidic residues" evidence="2">
    <location>
        <begin position="719"/>
        <end position="733"/>
    </location>
</feature>
<gene>
    <name evidence="3" type="ORF">PHATRDRAFT_50221</name>
</gene>
<accession>B7GDC9</accession>
<protein>
    <recommendedName>
        <fullName evidence="5">RNA polymerase I-specific transcription initiation factor RRN3</fullName>
    </recommendedName>
</protein>
<feature type="compositionally biased region" description="Low complexity" evidence="2">
    <location>
        <begin position="701"/>
        <end position="715"/>
    </location>
</feature>
<proteinExistence type="inferred from homology"/>
<dbReference type="PANTHER" id="PTHR12790">
    <property type="entry name" value="TRANSCRIPTION INITIATION FACTOR IA RRN3"/>
    <property type="match status" value="1"/>
</dbReference>
<dbReference type="GO" id="GO:0006361">
    <property type="term" value="P:transcription initiation at RNA polymerase I promoter"/>
    <property type="evidence" value="ECO:0007669"/>
    <property type="project" value="InterPro"/>
</dbReference>
<feature type="region of interest" description="Disordered" evidence="2">
    <location>
        <begin position="650"/>
        <end position="678"/>
    </location>
</feature>
<dbReference type="GO" id="GO:0001042">
    <property type="term" value="F:RNA polymerase I core binding"/>
    <property type="evidence" value="ECO:0007669"/>
    <property type="project" value="TreeGrafter"/>
</dbReference>
<dbReference type="EMBL" id="CM000630">
    <property type="protein sequence ID" value="EEC43239.1"/>
    <property type="molecule type" value="Genomic_DNA"/>
</dbReference>
<dbReference type="InParanoid" id="B7GDC9"/>
<dbReference type="PaxDb" id="2850-Phatr50221"/>
<dbReference type="RefSeq" id="XP_002185107.1">
    <property type="nucleotide sequence ID" value="XM_002185071.1"/>
</dbReference>
<dbReference type="InterPro" id="IPR007991">
    <property type="entry name" value="RNA_pol_I_trans_ini_fac_RRN3"/>
</dbReference>